<keyword evidence="13" id="KW-0732">Signal</keyword>
<keyword evidence="10" id="KW-0624">Polysaccharide degradation</keyword>
<dbReference type="Pfam" id="PF00704">
    <property type="entry name" value="Glyco_hydro_18"/>
    <property type="match status" value="1"/>
</dbReference>
<dbReference type="PROSITE" id="PS51910">
    <property type="entry name" value="GH18_2"/>
    <property type="match status" value="1"/>
</dbReference>
<accession>A0A9W9CR57</accession>
<keyword evidence="7" id="KW-0843">Virulence</keyword>
<dbReference type="GO" id="GO:0008843">
    <property type="term" value="F:endochitinase activity"/>
    <property type="evidence" value="ECO:0007669"/>
    <property type="project" value="UniProtKB-EC"/>
</dbReference>
<dbReference type="GO" id="GO:0006032">
    <property type="term" value="P:chitin catabolic process"/>
    <property type="evidence" value="ECO:0007669"/>
    <property type="project" value="UniProtKB-KW"/>
</dbReference>
<comment type="caution">
    <text evidence="16">The sequence shown here is derived from an EMBL/GenBank/DDBJ whole genome shotgun (WGS) entry which is preliminary data.</text>
</comment>
<dbReference type="SUPFAM" id="SSF51445">
    <property type="entry name" value="(Trans)glycosidases"/>
    <property type="match status" value="1"/>
</dbReference>
<dbReference type="Gene3D" id="3.10.50.10">
    <property type="match status" value="1"/>
</dbReference>
<evidence type="ECO:0000256" key="2">
    <source>
        <dbReference type="ARBA" id="ARBA00008682"/>
    </source>
</evidence>
<dbReference type="InterPro" id="IPR001579">
    <property type="entry name" value="Glyco_hydro_18_chit_AS"/>
</dbReference>
<dbReference type="Gene3D" id="3.10.350.10">
    <property type="entry name" value="LysM domain"/>
    <property type="match status" value="2"/>
</dbReference>
<dbReference type="SUPFAM" id="SSF54106">
    <property type="entry name" value="LysM domain"/>
    <property type="match status" value="2"/>
</dbReference>
<dbReference type="SUPFAM" id="SSF57016">
    <property type="entry name" value="Plant lectins/antimicrobial peptides"/>
    <property type="match status" value="1"/>
</dbReference>
<evidence type="ECO:0000256" key="3">
    <source>
        <dbReference type="ARBA" id="ARBA00012729"/>
    </source>
</evidence>
<keyword evidence="8" id="KW-0119">Carbohydrate metabolism</keyword>
<dbReference type="PROSITE" id="PS51782">
    <property type="entry name" value="LYSM"/>
    <property type="match status" value="2"/>
</dbReference>
<dbReference type="InterPro" id="IPR001002">
    <property type="entry name" value="Chitin-bd_1"/>
</dbReference>
<evidence type="ECO:0000256" key="10">
    <source>
        <dbReference type="ARBA" id="ARBA00023326"/>
    </source>
</evidence>
<dbReference type="InterPro" id="IPR029070">
    <property type="entry name" value="Chitinase_insertion_sf"/>
</dbReference>
<dbReference type="InterPro" id="IPR053214">
    <property type="entry name" value="LysM12-like"/>
</dbReference>
<feature type="domain" description="GH18" evidence="15">
    <location>
        <begin position="533"/>
        <end position="907"/>
    </location>
</feature>
<dbReference type="AlphaFoldDB" id="A0A9W9CR57"/>
<dbReference type="InterPro" id="IPR017853">
    <property type="entry name" value="GH"/>
</dbReference>
<evidence type="ECO:0000259" key="14">
    <source>
        <dbReference type="PROSITE" id="PS51782"/>
    </source>
</evidence>
<dbReference type="CDD" id="cd00118">
    <property type="entry name" value="LysM"/>
    <property type="match status" value="1"/>
</dbReference>
<reference evidence="16" key="1">
    <citation type="submission" date="2022-10" db="EMBL/GenBank/DDBJ databases">
        <title>Tapping the CABI collections for fungal endophytes: first genome assemblies for Collariella, Neodidymelliopsis, Ascochyta clinopodiicola, Didymella pomorum, Didymosphaeria variabile, Neocosmospora piperis and Neocucurbitaria cava.</title>
        <authorList>
            <person name="Hill R."/>
        </authorList>
    </citation>
    <scope>NUCLEOTIDE SEQUENCE</scope>
    <source>
        <strain evidence="16">IMI 356814</strain>
    </source>
</reference>
<feature type="region of interest" description="Disordered" evidence="12">
    <location>
        <begin position="891"/>
        <end position="915"/>
    </location>
</feature>
<evidence type="ECO:0000256" key="13">
    <source>
        <dbReference type="SAM" id="SignalP"/>
    </source>
</evidence>
<keyword evidence="6" id="KW-0146">Chitin degradation</keyword>
<dbReference type="InterPro" id="IPR018392">
    <property type="entry name" value="LysM"/>
</dbReference>
<evidence type="ECO:0000313" key="17">
    <source>
        <dbReference type="Proteomes" id="UP001140560"/>
    </source>
</evidence>
<evidence type="ECO:0000313" key="16">
    <source>
        <dbReference type="EMBL" id="KAJ4376059.1"/>
    </source>
</evidence>
<evidence type="ECO:0000256" key="4">
    <source>
        <dbReference type="ARBA" id="ARBA00022669"/>
    </source>
</evidence>
<evidence type="ECO:0000256" key="5">
    <source>
        <dbReference type="ARBA" id="ARBA00022801"/>
    </source>
</evidence>
<dbReference type="GO" id="GO:0000272">
    <property type="term" value="P:polysaccharide catabolic process"/>
    <property type="evidence" value="ECO:0007669"/>
    <property type="project" value="UniProtKB-KW"/>
</dbReference>
<name>A0A9W9CR57_9PLEO</name>
<dbReference type="InterPro" id="IPR036779">
    <property type="entry name" value="LysM_dom_sf"/>
</dbReference>
<dbReference type="InterPro" id="IPR036861">
    <property type="entry name" value="Endochitinase-like_sf"/>
</dbReference>
<evidence type="ECO:0000256" key="12">
    <source>
        <dbReference type="SAM" id="MobiDB-lite"/>
    </source>
</evidence>
<proteinExistence type="inferred from homology"/>
<evidence type="ECO:0000256" key="1">
    <source>
        <dbReference type="ARBA" id="ARBA00000822"/>
    </source>
</evidence>
<feature type="domain" description="LysM" evidence="14">
    <location>
        <begin position="326"/>
        <end position="371"/>
    </location>
</feature>
<dbReference type="Pfam" id="PF00187">
    <property type="entry name" value="Chitin_bind_1"/>
    <property type="match status" value="1"/>
</dbReference>
<sequence length="1274" mass="138706">MLSTLGYIAIAIFSFSLSTHAASSPIDPCPIQCSKAGNDPTKWTHLHGEPALKRCQEPVLFDTAIFTAVDDPDTLITLRSCTASGTNTTQEMDYNPAPFTFGSPLERRQSNNSVSSNSTLGYSKLAALEGCNANAEGIRNQTAVHILQWRYGRDGILANKAEIVTAVQKLRDYLRTQPNCKSTTMLAQFRGAVVGLYVGTEVLNADADIVVDKLVKAIDGAGEVSALASEVCRENTPASWNVGVYADFRGNISATQAAIGNWVQGKCLTGYDSKDAEEQIPITFIRRTSVPQELHIMSGLEQTSEPISGSAKRHIRSELRPRDTCKYLKVVSGDSCYSLSQACGISQTQFTGFNSKTDFCKTLKPDQYVCCSKGDLPDFTPKPNADGSCATYQIVADDTCFSIAEAHFLTAQNITDFNKKTWGWAGCSQIQPGQKICLSKGDPPMPAPVENALCGPTVPGTLRPTDGKDLKDLNPCPLNVCCNVWGQCGLTDDFCVENPADTGAPGTSKPGKNGCIASCGMNITNNKSPPAQFRKIAYFEAWNKDRPCLHMDITDIDKEKYTHVHFAFPNITADFKPDVSKLQEQFDKLKNLTSIKRIVSFGGWAFSTEAATFNIFRTGVTDANRATLATNIAAFVIDNGLDGVDFDWEYPAAPDIPGIPAGEIAAGKQYLEFLKLVKRRLGDKSVAIAAPASYWYLKGMPIKEISEVVDYFVYMTYDLHGQWDYGNKWATVGCPDGNCLRSHINSTETEISLAMVTKAGVQANKVIVGVASYGRSFHMAETGCTGPDCKYTGSSTESDAMPGECTGTGGYISNAEIREILSKGADDRSGYTVKTWHDGASNSDILVYNDVEWVAYMSETTKSTRTDWYKGLNFGGTSDWAVDLDKDYGSDGIGEGSTDGEDTLSGGGPKCDQRDKYDTLEKISDDTGLDPYCASVYTLRVLQRMLQESVVKYSRVNDGYDSKFKSYVKYMKKGLPETLRLWVDWLDGEGQKYFDCHFVGNGKDWTGACPVPRSVRGGLLIGVWTIDMTLRDKDGFYKALADKTGILEDWIKFDKYKEETLCNPEPCNKLFLEVNGMPFLKDDYTIPDPKDIVVNAMGNVGNLDSALTARIFDVGTGQWLGANADVVTALSIPVFMVQNAVEGMESAKELGEEVEKKEAENTLLTVLSLVFFIVPFLGEAVAVAAGMLQLGRIIALAGLAANAGLTIKDVIDNPEMAPLAILELLTGGKLKSPKEFLSAANFRRAMKGDDIAALGETFVKQDAMIQKIVKACAK</sequence>
<dbReference type="InterPro" id="IPR011583">
    <property type="entry name" value="Chitinase_II/V-like_cat"/>
</dbReference>
<dbReference type="Gene3D" id="3.30.60.10">
    <property type="entry name" value="Endochitinase-like"/>
    <property type="match status" value="1"/>
</dbReference>
<dbReference type="PANTHER" id="PTHR47700:SF2">
    <property type="entry name" value="CHITINASE"/>
    <property type="match status" value="1"/>
</dbReference>
<evidence type="ECO:0000256" key="11">
    <source>
        <dbReference type="RuleBase" id="RU000489"/>
    </source>
</evidence>
<gene>
    <name evidence="16" type="ORF">N0V83_001340</name>
</gene>
<dbReference type="InterPro" id="IPR001223">
    <property type="entry name" value="Glyco_hydro18_cat"/>
</dbReference>
<dbReference type="Gene3D" id="3.20.20.80">
    <property type="entry name" value="Glycosidases"/>
    <property type="match status" value="1"/>
</dbReference>
<dbReference type="OrthoDB" id="73875at2759"/>
<dbReference type="EC" id="3.2.1.14" evidence="3"/>
<evidence type="ECO:0000256" key="7">
    <source>
        <dbReference type="ARBA" id="ARBA00023026"/>
    </source>
</evidence>
<dbReference type="GO" id="GO:0008061">
    <property type="term" value="F:chitin binding"/>
    <property type="evidence" value="ECO:0007669"/>
    <property type="project" value="UniProtKB-KW"/>
</dbReference>
<keyword evidence="9 11" id="KW-0326">Glycosidase</keyword>
<dbReference type="SMART" id="SM00257">
    <property type="entry name" value="LysM"/>
    <property type="match status" value="2"/>
</dbReference>
<keyword evidence="17" id="KW-1185">Reference proteome</keyword>
<dbReference type="SMART" id="SM00636">
    <property type="entry name" value="Glyco_18"/>
    <property type="match status" value="1"/>
</dbReference>
<dbReference type="PANTHER" id="PTHR47700">
    <property type="entry name" value="V CHITINASE, PUTATIVE (AFU_ORTHOLOGUE AFUA_6G13720)-RELATED"/>
    <property type="match status" value="1"/>
</dbReference>
<organism evidence="16 17">
    <name type="scientific">Neocucurbitaria cava</name>
    <dbReference type="NCBI Taxonomy" id="798079"/>
    <lineage>
        <taxon>Eukaryota</taxon>
        <taxon>Fungi</taxon>
        <taxon>Dikarya</taxon>
        <taxon>Ascomycota</taxon>
        <taxon>Pezizomycotina</taxon>
        <taxon>Dothideomycetes</taxon>
        <taxon>Pleosporomycetidae</taxon>
        <taxon>Pleosporales</taxon>
        <taxon>Pleosporineae</taxon>
        <taxon>Cucurbitariaceae</taxon>
        <taxon>Neocucurbitaria</taxon>
    </lineage>
</organism>
<feature type="signal peptide" evidence="13">
    <location>
        <begin position="1"/>
        <end position="21"/>
    </location>
</feature>
<dbReference type="CDD" id="cd00035">
    <property type="entry name" value="ChtBD1"/>
    <property type="match status" value="1"/>
</dbReference>
<dbReference type="Pfam" id="PF01476">
    <property type="entry name" value="LysM"/>
    <property type="match status" value="2"/>
</dbReference>
<feature type="chain" id="PRO_5040939795" description="chitinase" evidence="13">
    <location>
        <begin position="22"/>
        <end position="1274"/>
    </location>
</feature>
<evidence type="ECO:0000256" key="6">
    <source>
        <dbReference type="ARBA" id="ARBA00023024"/>
    </source>
</evidence>
<dbReference type="Proteomes" id="UP001140560">
    <property type="component" value="Unassembled WGS sequence"/>
</dbReference>
<feature type="domain" description="LysM" evidence="14">
    <location>
        <begin position="390"/>
        <end position="438"/>
    </location>
</feature>
<protein>
    <recommendedName>
        <fullName evidence="3">chitinase</fullName>
        <ecNumber evidence="3">3.2.1.14</ecNumber>
    </recommendedName>
</protein>
<dbReference type="EMBL" id="JAPEUY010000002">
    <property type="protein sequence ID" value="KAJ4376059.1"/>
    <property type="molecule type" value="Genomic_DNA"/>
</dbReference>
<dbReference type="CDD" id="cd02878">
    <property type="entry name" value="GH18_zymocin_alpha"/>
    <property type="match status" value="1"/>
</dbReference>
<comment type="similarity">
    <text evidence="2">Belongs to the glycosyl hydrolase 18 family. Chitinase class V subfamily.</text>
</comment>
<evidence type="ECO:0000259" key="15">
    <source>
        <dbReference type="PROSITE" id="PS51910"/>
    </source>
</evidence>
<evidence type="ECO:0000256" key="9">
    <source>
        <dbReference type="ARBA" id="ARBA00023295"/>
    </source>
</evidence>
<dbReference type="PROSITE" id="PS01095">
    <property type="entry name" value="GH18_1"/>
    <property type="match status" value="1"/>
</dbReference>
<evidence type="ECO:0000256" key="8">
    <source>
        <dbReference type="ARBA" id="ARBA00023277"/>
    </source>
</evidence>
<keyword evidence="5 11" id="KW-0378">Hydrolase</keyword>
<comment type="catalytic activity">
    <reaction evidence="1">
        <text>Random endo-hydrolysis of N-acetyl-beta-D-glucosaminide (1-&gt;4)-beta-linkages in chitin and chitodextrins.</text>
        <dbReference type="EC" id="3.2.1.14"/>
    </reaction>
</comment>
<keyword evidence="4" id="KW-0147">Chitin-binding</keyword>
<dbReference type="SUPFAM" id="SSF54556">
    <property type="entry name" value="Chitinase insertion domain"/>
    <property type="match status" value="1"/>
</dbReference>